<organism evidence="1 2">
    <name type="scientific">Cetraspora pellucida</name>
    <dbReference type="NCBI Taxonomy" id="1433469"/>
    <lineage>
        <taxon>Eukaryota</taxon>
        <taxon>Fungi</taxon>
        <taxon>Fungi incertae sedis</taxon>
        <taxon>Mucoromycota</taxon>
        <taxon>Glomeromycotina</taxon>
        <taxon>Glomeromycetes</taxon>
        <taxon>Diversisporales</taxon>
        <taxon>Gigasporaceae</taxon>
        <taxon>Cetraspora</taxon>
    </lineage>
</organism>
<sequence length="53" mass="6354">MSNFLNTLDKYFCPTKPSELNLNDNQGFIKQSSKEKSYDKTHTRSDWDPRWIK</sequence>
<evidence type="ECO:0000313" key="2">
    <source>
        <dbReference type="Proteomes" id="UP000789366"/>
    </source>
</evidence>
<protein>
    <submittedName>
        <fullName evidence="1">17267_t:CDS:1</fullName>
    </submittedName>
</protein>
<proteinExistence type="predicted"/>
<gene>
    <name evidence="1" type="ORF">SPELUC_LOCUS15800</name>
</gene>
<comment type="caution">
    <text evidence="1">The sequence shown here is derived from an EMBL/GenBank/DDBJ whole genome shotgun (WGS) entry which is preliminary data.</text>
</comment>
<evidence type="ECO:0000313" key="1">
    <source>
        <dbReference type="EMBL" id="CAG8771402.1"/>
    </source>
</evidence>
<reference evidence="1" key="1">
    <citation type="submission" date="2021-06" db="EMBL/GenBank/DDBJ databases">
        <authorList>
            <person name="Kallberg Y."/>
            <person name="Tangrot J."/>
            <person name="Rosling A."/>
        </authorList>
    </citation>
    <scope>NUCLEOTIDE SEQUENCE</scope>
    <source>
        <strain evidence="1">28 12/20/2015</strain>
    </source>
</reference>
<dbReference type="EMBL" id="CAJVPW010054288">
    <property type="protein sequence ID" value="CAG8771402.1"/>
    <property type="molecule type" value="Genomic_DNA"/>
</dbReference>
<feature type="non-terminal residue" evidence="1">
    <location>
        <position position="53"/>
    </location>
</feature>
<dbReference type="Proteomes" id="UP000789366">
    <property type="component" value="Unassembled WGS sequence"/>
</dbReference>
<keyword evidence="2" id="KW-1185">Reference proteome</keyword>
<name>A0ACA9R0G3_9GLOM</name>
<accession>A0ACA9R0G3</accession>